<evidence type="ECO:0000313" key="3">
    <source>
        <dbReference type="Proteomes" id="UP001595791"/>
    </source>
</evidence>
<comment type="caution">
    <text evidence="2">The sequence shown here is derived from an EMBL/GenBank/DDBJ whole genome shotgun (WGS) entry which is preliminary data.</text>
</comment>
<accession>A0ABV8MPX2</accession>
<gene>
    <name evidence="2" type="ORF">ACFOW7_12740</name>
</gene>
<evidence type="ECO:0000313" key="2">
    <source>
        <dbReference type="EMBL" id="MFC4160217.1"/>
    </source>
</evidence>
<feature type="domain" description="Polymerase nucleotidyl transferase" evidence="1">
    <location>
        <begin position="88"/>
        <end position="136"/>
    </location>
</feature>
<dbReference type="InterPro" id="IPR043519">
    <property type="entry name" value="NT_sf"/>
</dbReference>
<protein>
    <submittedName>
        <fullName evidence="2">Nucleotidyltransferase domain-containing protein</fullName>
    </submittedName>
</protein>
<dbReference type="Proteomes" id="UP001595791">
    <property type="component" value="Unassembled WGS sequence"/>
</dbReference>
<dbReference type="Pfam" id="PF01909">
    <property type="entry name" value="NTP_transf_2"/>
    <property type="match status" value="1"/>
</dbReference>
<keyword evidence="3" id="KW-1185">Reference proteome</keyword>
<proteinExistence type="predicted"/>
<sequence>MHRDRNAKGTREHIAHLAARLMAQDHIDDFALAKRKAAHQLGLPQGKNLPTNQEVEAALREYRGIYQPEHDNALNALRQKALVVMKRFQEFRPYLTGSVLSGLAGPHSDINLVVYTDNPKSIEIFCLNQGIAFRSDLRRGDDDYPTLTFVADETVVRLSVRPIKEERQSARAQGQQMPERARLAQVQALLDATPTVE</sequence>
<dbReference type="EMBL" id="JBHSBU010000001">
    <property type="protein sequence ID" value="MFC4160217.1"/>
    <property type="molecule type" value="Genomic_DNA"/>
</dbReference>
<evidence type="ECO:0000259" key="1">
    <source>
        <dbReference type="Pfam" id="PF01909"/>
    </source>
</evidence>
<dbReference type="SUPFAM" id="SSF81301">
    <property type="entry name" value="Nucleotidyltransferase"/>
    <property type="match status" value="1"/>
</dbReference>
<dbReference type="InterPro" id="IPR002934">
    <property type="entry name" value="Polymerase_NTP_transf_dom"/>
</dbReference>
<name>A0ABV8MPX2_9NEIS</name>
<reference evidence="3" key="1">
    <citation type="journal article" date="2019" name="Int. J. Syst. Evol. Microbiol.">
        <title>The Global Catalogue of Microorganisms (GCM) 10K type strain sequencing project: providing services to taxonomists for standard genome sequencing and annotation.</title>
        <authorList>
            <consortium name="The Broad Institute Genomics Platform"/>
            <consortium name="The Broad Institute Genome Sequencing Center for Infectious Disease"/>
            <person name="Wu L."/>
            <person name="Ma J."/>
        </authorList>
    </citation>
    <scope>NUCLEOTIDE SEQUENCE [LARGE SCALE GENOMIC DNA]</scope>
    <source>
        <strain evidence="3">LMG 29894</strain>
    </source>
</reference>
<dbReference type="RefSeq" id="WP_378164812.1">
    <property type="nucleotide sequence ID" value="NZ_JBHSBU010000001.1"/>
</dbReference>
<organism evidence="2 3">
    <name type="scientific">Chitinimonas lacunae</name>
    <dbReference type="NCBI Taxonomy" id="1963018"/>
    <lineage>
        <taxon>Bacteria</taxon>
        <taxon>Pseudomonadati</taxon>
        <taxon>Pseudomonadota</taxon>
        <taxon>Betaproteobacteria</taxon>
        <taxon>Neisseriales</taxon>
        <taxon>Chitinibacteraceae</taxon>
        <taxon>Chitinimonas</taxon>
    </lineage>
</organism>